<evidence type="ECO:0000313" key="3">
    <source>
        <dbReference type="Proteomes" id="UP001352852"/>
    </source>
</evidence>
<feature type="compositionally biased region" description="Polar residues" evidence="1">
    <location>
        <begin position="27"/>
        <end position="38"/>
    </location>
</feature>
<name>A0ABU7DV14_9TELE</name>
<dbReference type="EMBL" id="JAHUTJ010036690">
    <property type="protein sequence ID" value="MED6278898.1"/>
    <property type="molecule type" value="Genomic_DNA"/>
</dbReference>
<accession>A0ABU7DV14</accession>
<organism evidence="2 3">
    <name type="scientific">Characodon lateralis</name>
    <dbReference type="NCBI Taxonomy" id="208331"/>
    <lineage>
        <taxon>Eukaryota</taxon>
        <taxon>Metazoa</taxon>
        <taxon>Chordata</taxon>
        <taxon>Craniata</taxon>
        <taxon>Vertebrata</taxon>
        <taxon>Euteleostomi</taxon>
        <taxon>Actinopterygii</taxon>
        <taxon>Neopterygii</taxon>
        <taxon>Teleostei</taxon>
        <taxon>Neoteleostei</taxon>
        <taxon>Acanthomorphata</taxon>
        <taxon>Ovalentaria</taxon>
        <taxon>Atherinomorphae</taxon>
        <taxon>Cyprinodontiformes</taxon>
        <taxon>Goodeidae</taxon>
        <taxon>Characodon</taxon>
    </lineage>
</organism>
<reference evidence="2 3" key="1">
    <citation type="submission" date="2021-06" db="EMBL/GenBank/DDBJ databases">
        <authorList>
            <person name="Palmer J.M."/>
        </authorList>
    </citation>
    <scope>NUCLEOTIDE SEQUENCE [LARGE SCALE GENOMIC DNA]</scope>
    <source>
        <strain evidence="2 3">CL_MEX2019</strain>
        <tissue evidence="2">Muscle</tissue>
    </source>
</reference>
<dbReference type="Proteomes" id="UP001352852">
    <property type="component" value="Unassembled WGS sequence"/>
</dbReference>
<gene>
    <name evidence="2" type="ORF">CHARACLAT_028754</name>
</gene>
<protein>
    <submittedName>
        <fullName evidence="2">Uncharacterized protein</fullName>
    </submittedName>
</protein>
<sequence>MSSSAQRKRRPTGNSLVSRTKTRRTANSRPLSRRTANAGNPAPPTEPIDVLDGTEDGQCHLPTVRDQFIHLYGAKAGREPSLCESGLAEFFHMVLQNRDCSVLRCSAMFRCGRSGGPDL</sequence>
<proteinExistence type="predicted"/>
<comment type="caution">
    <text evidence="2">The sequence shown here is derived from an EMBL/GenBank/DDBJ whole genome shotgun (WGS) entry which is preliminary data.</text>
</comment>
<feature type="compositionally biased region" description="Basic residues" evidence="1">
    <location>
        <begin position="1"/>
        <end position="11"/>
    </location>
</feature>
<evidence type="ECO:0000313" key="2">
    <source>
        <dbReference type="EMBL" id="MED6278898.1"/>
    </source>
</evidence>
<evidence type="ECO:0000256" key="1">
    <source>
        <dbReference type="SAM" id="MobiDB-lite"/>
    </source>
</evidence>
<feature type="region of interest" description="Disordered" evidence="1">
    <location>
        <begin position="1"/>
        <end position="55"/>
    </location>
</feature>
<keyword evidence="3" id="KW-1185">Reference proteome</keyword>